<keyword evidence="2" id="KW-0472">Membrane</keyword>
<comment type="caution">
    <text evidence="3">The sequence shown here is derived from an EMBL/GenBank/DDBJ whole genome shotgun (WGS) entry which is preliminary data.</text>
</comment>
<name>A0ABQ8U2T9_9EUKA</name>
<feature type="region of interest" description="Disordered" evidence="1">
    <location>
        <begin position="109"/>
        <end position="142"/>
    </location>
</feature>
<dbReference type="Gene3D" id="6.10.110.10">
    <property type="match status" value="1"/>
</dbReference>
<evidence type="ECO:0000313" key="3">
    <source>
        <dbReference type="EMBL" id="KAJ4452512.1"/>
    </source>
</evidence>
<reference evidence="3" key="1">
    <citation type="journal article" date="2022" name="bioRxiv">
        <title>Genomics of Preaxostyla Flagellates Illuminates Evolutionary Transitions and the Path Towards Mitochondrial Loss.</title>
        <authorList>
            <person name="Novak L.V.F."/>
            <person name="Treitli S.C."/>
            <person name="Pyrih J."/>
            <person name="Halakuc P."/>
            <person name="Pipaliya S.V."/>
            <person name="Vacek V."/>
            <person name="Brzon O."/>
            <person name="Soukal P."/>
            <person name="Eme L."/>
            <person name="Dacks J.B."/>
            <person name="Karnkowska A."/>
            <person name="Elias M."/>
            <person name="Hampl V."/>
        </authorList>
    </citation>
    <scope>NUCLEOTIDE SEQUENCE</scope>
    <source>
        <strain evidence="3">RCP-MX</strain>
    </source>
</reference>
<evidence type="ECO:0000256" key="2">
    <source>
        <dbReference type="SAM" id="Phobius"/>
    </source>
</evidence>
<sequence>MLQLELNHPTSYCPSFGADRLRGLPHWASSSLPRVQSWTHKKMRDTVVIFAVLIAFVVHGTTANLVGEEEKIGSDIVNTPPVNSGLNPTTEDQPAIKFIINTAIQHPATADSSADAGVTSAHDDRPTQATQDDDTAGAAHGTDEVAECAGEKFQSAWRHTRSAGRHLQGAAGDFWAAAKAVGQRLEESEISGMAVTTAVVGAALTPVVLPVVGFTAAGVAAGSLAAAAQSAWGIGMVFSACQAVGAAGLGASFANVAIAATVTGGTAGTIGGVAASIKSTITRHSDTTTENSSSSTAGDQTPMKSTANAASSQQAPSETTAPDGHKDEDAILNSTANAASSQQAPPEATAPDEDFDDEEATHEEGEDADADDESQAAWTHVRSAGRHLQGAAGDLWAATKDAASGTAILAGAAAKRLKESDGIKRAVAGAGTAFTEAGQAVKRLKDSDGIKRAVEGAGTAFTEAGQAVKRVLTDEELRTKVGDGVRAAARSAAEAGQAVKRVLTNEELRTKVGDGVLTAAGWAMNGAEAAARRMGVGAVRIMERWVRKGEDE</sequence>
<dbReference type="EMBL" id="JAPMOS010000478">
    <property type="protein sequence ID" value="KAJ4452512.1"/>
    <property type="molecule type" value="Genomic_DNA"/>
</dbReference>
<accession>A0ABQ8U2T9</accession>
<feature type="transmembrane region" description="Helical" evidence="2">
    <location>
        <begin position="47"/>
        <end position="67"/>
    </location>
</feature>
<dbReference type="InterPro" id="IPR038213">
    <property type="entry name" value="IFI6/IFI27-like_sf"/>
</dbReference>
<feature type="compositionally biased region" description="Acidic residues" evidence="1">
    <location>
        <begin position="350"/>
        <end position="374"/>
    </location>
</feature>
<proteinExistence type="predicted"/>
<feature type="compositionally biased region" description="Polar residues" evidence="1">
    <location>
        <begin position="297"/>
        <end position="320"/>
    </location>
</feature>
<evidence type="ECO:0000256" key="1">
    <source>
        <dbReference type="SAM" id="MobiDB-lite"/>
    </source>
</evidence>
<keyword evidence="2" id="KW-1133">Transmembrane helix</keyword>
<feature type="region of interest" description="Disordered" evidence="1">
    <location>
        <begin position="282"/>
        <end position="376"/>
    </location>
</feature>
<protein>
    <submittedName>
        <fullName evidence="3">Uncharacterized protein</fullName>
    </submittedName>
</protein>
<keyword evidence="2" id="KW-0812">Transmembrane</keyword>
<feature type="compositionally biased region" description="Low complexity" evidence="1">
    <location>
        <begin position="333"/>
        <end position="349"/>
    </location>
</feature>
<dbReference type="Proteomes" id="UP001141327">
    <property type="component" value="Unassembled WGS sequence"/>
</dbReference>
<organism evidence="3 4">
    <name type="scientific">Paratrimastix pyriformis</name>
    <dbReference type="NCBI Taxonomy" id="342808"/>
    <lineage>
        <taxon>Eukaryota</taxon>
        <taxon>Metamonada</taxon>
        <taxon>Preaxostyla</taxon>
        <taxon>Paratrimastigidae</taxon>
        <taxon>Paratrimastix</taxon>
    </lineage>
</organism>
<keyword evidence="4" id="KW-1185">Reference proteome</keyword>
<evidence type="ECO:0000313" key="4">
    <source>
        <dbReference type="Proteomes" id="UP001141327"/>
    </source>
</evidence>
<gene>
    <name evidence="3" type="ORF">PAPYR_13307</name>
</gene>